<evidence type="ECO:0000256" key="4">
    <source>
        <dbReference type="ARBA" id="ARBA00022729"/>
    </source>
</evidence>
<dbReference type="GO" id="GO:0042626">
    <property type="term" value="F:ATPase-coupled transmembrane transporter activity"/>
    <property type="evidence" value="ECO:0007669"/>
    <property type="project" value="InterPro"/>
</dbReference>
<evidence type="ECO:0000313" key="7">
    <source>
        <dbReference type="Proteomes" id="UP000198972"/>
    </source>
</evidence>
<dbReference type="NCBIfam" id="TIGR01728">
    <property type="entry name" value="SsuA_fam"/>
    <property type="match status" value="1"/>
</dbReference>
<dbReference type="STRING" id="670482.SAMN04488542_12631"/>
<dbReference type="PANTHER" id="PTHR30024:SF42">
    <property type="entry name" value="ALIPHATIC SULFONATES-BINDING PROTEIN-RELATED"/>
    <property type="match status" value="1"/>
</dbReference>
<dbReference type="InterPro" id="IPR010067">
    <property type="entry name" value="ABC_SsuA_sub-bd"/>
</dbReference>
<evidence type="ECO:0000259" key="5">
    <source>
        <dbReference type="SMART" id="SM00062"/>
    </source>
</evidence>
<gene>
    <name evidence="6" type="ORF">SAMN04488542_12631</name>
</gene>
<accession>A0A1G7RJA8</accession>
<evidence type="ECO:0000256" key="3">
    <source>
        <dbReference type="ARBA" id="ARBA00022448"/>
    </source>
</evidence>
<dbReference type="SMART" id="SM00062">
    <property type="entry name" value="PBPb"/>
    <property type="match status" value="1"/>
</dbReference>
<dbReference type="AlphaFoldDB" id="A0A1G7RJA8"/>
<evidence type="ECO:0000256" key="1">
    <source>
        <dbReference type="ARBA" id="ARBA00004418"/>
    </source>
</evidence>
<sequence>MPKIGHKKLIVIAALAVFIVGGFGIWKWKDTGSAQSSKKPVTINVALNAGLNVLQLIKEQGLLNEALQKYNARVEWSEFASGPPLLESLTAKRVDLSFLGDGAALQGQGAGLDFSNIGLITEGTQINSILVRSESGIQTPEELKGKKLGVAKGTTSHVYLVKFLKQYSLKESDLEIINLQIADAVAAFQSGQVDAIATIDPYTTQLVAQQKGIELKPKEEIEAPVTLIVRNEFADAHPEIVTEILKVYKTATEWQNSHIEEAADTYAELKGLDRDIVKVLINKQASGLSVISADIIETQQESSDFLYQSGFLKKKIQYKDYVDNTYIEAASKQ</sequence>
<dbReference type="Proteomes" id="UP000198972">
    <property type="component" value="Unassembled WGS sequence"/>
</dbReference>
<dbReference type="InterPro" id="IPR001638">
    <property type="entry name" value="Solute-binding_3/MltF_N"/>
</dbReference>
<evidence type="ECO:0000256" key="2">
    <source>
        <dbReference type="ARBA" id="ARBA00010742"/>
    </source>
</evidence>
<comment type="subcellular location">
    <subcellularLocation>
        <location evidence="1">Periplasm</location>
    </subcellularLocation>
</comment>
<keyword evidence="4" id="KW-0732">Signal</keyword>
<dbReference type="RefSeq" id="WP_175471471.1">
    <property type="nucleotide sequence ID" value="NZ_FNBG01000026.1"/>
</dbReference>
<dbReference type="Pfam" id="PF09084">
    <property type="entry name" value="NMT1"/>
    <property type="match status" value="1"/>
</dbReference>
<keyword evidence="3" id="KW-0813">Transport</keyword>
<dbReference type="SUPFAM" id="SSF53850">
    <property type="entry name" value="Periplasmic binding protein-like II"/>
    <property type="match status" value="1"/>
</dbReference>
<comment type="similarity">
    <text evidence="2">Belongs to the bacterial solute-binding protein SsuA/TauA family.</text>
</comment>
<proteinExistence type="inferred from homology"/>
<dbReference type="GO" id="GO:0042597">
    <property type="term" value="C:periplasmic space"/>
    <property type="evidence" value="ECO:0007669"/>
    <property type="project" value="UniProtKB-SubCell"/>
</dbReference>
<organism evidence="6 7">
    <name type="scientific">Fontibacillus panacisegetis</name>
    <dbReference type="NCBI Taxonomy" id="670482"/>
    <lineage>
        <taxon>Bacteria</taxon>
        <taxon>Bacillati</taxon>
        <taxon>Bacillota</taxon>
        <taxon>Bacilli</taxon>
        <taxon>Bacillales</taxon>
        <taxon>Paenibacillaceae</taxon>
        <taxon>Fontibacillus</taxon>
    </lineage>
</organism>
<dbReference type="Gene3D" id="3.40.190.10">
    <property type="entry name" value="Periplasmic binding protein-like II"/>
    <property type="match status" value="2"/>
</dbReference>
<keyword evidence="7" id="KW-1185">Reference proteome</keyword>
<dbReference type="EMBL" id="FNBG01000026">
    <property type="protein sequence ID" value="SDG10856.1"/>
    <property type="molecule type" value="Genomic_DNA"/>
</dbReference>
<reference evidence="6 7" key="1">
    <citation type="submission" date="2016-10" db="EMBL/GenBank/DDBJ databases">
        <authorList>
            <person name="de Groot N.N."/>
        </authorList>
    </citation>
    <scope>NUCLEOTIDE SEQUENCE [LARGE SCALE GENOMIC DNA]</scope>
    <source>
        <strain evidence="6 7">DSM 28129</strain>
    </source>
</reference>
<name>A0A1G7RJA8_9BACL</name>
<evidence type="ECO:0000313" key="6">
    <source>
        <dbReference type="EMBL" id="SDG10856.1"/>
    </source>
</evidence>
<dbReference type="InterPro" id="IPR015168">
    <property type="entry name" value="SsuA/THI5"/>
</dbReference>
<dbReference type="PANTHER" id="PTHR30024">
    <property type="entry name" value="ALIPHATIC SULFONATES-BINDING PROTEIN-RELATED"/>
    <property type="match status" value="1"/>
</dbReference>
<dbReference type="GO" id="GO:0016020">
    <property type="term" value="C:membrane"/>
    <property type="evidence" value="ECO:0007669"/>
    <property type="project" value="InterPro"/>
</dbReference>
<protein>
    <submittedName>
        <fullName evidence="6">Sulfonate transport system substrate-binding protein</fullName>
    </submittedName>
</protein>
<feature type="domain" description="Solute-binding protein family 3/N-terminal" evidence="5">
    <location>
        <begin position="42"/>
        <end position="262"/>
    </location>
</feature>